<feature type="non-terminal residue" evidence="2">
    <location>
        <position position="1"/>
    </location>
</feature>
<sequence>APRVIIDLANENNIEQNDEQSSDNSGDTSHHKIDKRATTADRQIETAVFVDDAMYNVIKDRNPSLDVIKTITDLVLTIMNAAYMYTCDRCGLPAGTPDVQLTLTGHTS</sequence>
<gene>
    <name evidence="2" type="ORF">OTU49_003010</name>
</gene>
<comment type="caution">
    <text evidence="2">The sequence shown here is derived from an EMBL/GenBank/DDBJ whole genome shotgun (WGS) entry which is preliminary data.</text>
</comment>
<name>A0AAW0XKL6_CHEQU</name>
<protein>
    <submittedName>
        <fullName evidence="2">Uncharacterized protein</fullName>
    </submittedName>
</protein>
<reference evidence="2 3" key="1">
    <citation type="journal article" date="2024" name="BMC Genomics">
        <title>Genome assembly of redclaw crayfish (Cherax quadricarinatus) provides insights into its immune adaptation and hypoxia tolerance.</title>
        <authorList>
            <person name="Liu Z."/>
            <person name="Zheng J."/>
            <person name="Li H."/>
            <person name="Fang K."/>
            <person name="Wang S."/>
            <person name="He J."/>
            <person name="Zhou D."/>
            <person name="Weng S."/>
            <person name="Chi M."/>
            <person name="Gu Z."/>
            <person name="He J."/>
            <person name="Li F."/>
            <person name="Wang M."/>
        </authorList>
    </citation>
    <scope>NUCLEOTIDE SEQUENCE [LARGE SCALE GENOMIC DNA]</scope>
    <source>
        <strain evidence="2">ZL_2023a</strain>
    </source>
</reference>
<feature type="region of interest" description="Disordered" evidence="1">
    <location>
        <begin position="7"/>
        <end position="38"/>
    </location>
</feature>
<feature type="compositionally biased region" description="Basic and acidic residues" evidence="1">
    <location>
        <begin position="28"/>
        <end position="38"/>
    </location>
</feature>
<accession>A0AAW0XKL6</accession>
<keyword evidence="3" id="KW-1185">Reference proteome</keyword>
<evidence type="ECO:0000313" key="3">
    <source>
        <dbReference type="Proteomes" id="UP001445076"/>
    </source>
</evidence>
<dbReference type="EMBL" id="JARKIK010000034">
    <property type="protein sequence ID" value="KAK8740052.1"/>
    <property type="molecule type" value="Genomic_DNA"/>
</dbReference>
<evidence type="ECO:0000256" key="1">
    <source>
        <dbReference type="SAM" id="MobiDB-lite"/>
    </source>
</evidence>
<evidence type="ECO:0000313" key="2">
    <source>
        <dbReference type="EMBL" id="KAK8740052.1"/>
    </source>
</evidence>
<dbReference type="AlphaFoldDB" id="A0AAW0XKL6"/>
<feature type="non-terminal residue" evidence="2">
    <location>
        <position position="108"/>
    </location>
</feature>
<dbReference type="Proteomes" id="UP001445076">
    <property type="component" value="Unassembled WGS sequence"/>
</dbReference>
<proteinExistence type="predicted"/>
<organism evidence="2 3">
    <name type="scientific">Cherax quadricarinatus</name>
    <name type="common">Australian red claw crayfish</name>
    <dbReference type="NCBI Taxonomy" id="27406"/>
    <lineage>
        <taxon>Eukaryota</taxon>
        <taxon>Metazoa</taxon>
        <taxon>Ecdysozoa</taxon>
        <taxon>Arthropoda</taxon>
        <taxon>Crustacea</taxon>
        <taxon>Multicrustacea</taxon>
        <taxon>Malacostraca</taxon>
        <taxon>Eumalacostraca</taxon>
        <taxon>Eucarida</taxon>
        <taxon>Decapoda</taxon>
        <taxon>Pleocyemata</taxon>
        <taxon>Astacidea</taxon>
        <taxon>Parastacoidea</taxon>
        <taxon>Parastacidae</taxon>
        <taxon>Cherax</taxon>
    </lineage>
</organism>